<name>A0A6F8X9K9_9GAMM</name>
<dbReference type="RefSeq" id="WP_232068270.1">
    <property type="nucleotide sequence ID" value="NZ_AP022869.1"/>
</dbReference>
<reference evidence="2 3" key="1">
    <citation type="submission" date="2020-03" db="EMBL/GenBank/DDBJ databases">
        <title>Complete Genome Sequence of Halomonas meridiana strain Eplume2, isolated from hydrothermal-plume in the north east Pacific Ocean.</title>
        <authorList>
            <person name="Kurihara Y."/>
            <person name="Kawai S."/>
            <person name="Sakai A."/>
            <person name="Galipon J."/>
            <person name="Arakawa K."/>
        </authorList>
    </citation>
    <scope>NUCLEOTIDE SEQUENCE [LARGE SCALE GENOMIC DNA]</scope>
    <source>
        <strain evidence="2 3">Eplume2</strain>
    </source>
</reference>
<dbReference type="Pfam" id="PF13701">
    <property type="entry name" value="DDE_Tnp_1_4"/>
    <property type="match status" value="1"/>
</dbReference>
<dbReference type="EMBL" id="AP022869">
    <property type="protein sequence ID" value="BCB71071.1"/>
    <property type="molecule type" value="Genomic_DNA"/>
</dbReference>
<evidence type="ECO:0000259" key="1">
    <source>
        <dbReference type="Pfam" id="PF13701"/>
    </source>
</evidence>
<evidence type="ECO:0000313" key="2">
    <source>
        <dbReference type="EMBL" id="BCB71071.1"/>
    </source>
</evidence>
<accession>A0A6F8X9K9</accession>
<dbReference type="InterPro" id="IPR012337">
    <property type="entry name" value="RNaseH-like_sf"/>
</dbReference>
<organism evidence="2 3">
    <name type="scientific">Vreelandella aquamarina</name>
    <dbReference type="NCBI Taxonomy" id="77097"/>
    <lineage>
        <taxon>Bacteria</taxon>
        <taxon>Pseudomonadati</taxon>
        <taxon>Pseudomonadota</taxon>
        <taxon>Gammaproteobacteria</taxon>
        <taxon>Oceanospirillales</taxon>
        <taxon>Halomonadaceae</taxon>
        <taxon>Vreelandella</taxon>
    </lineage>
</organism>
<dbReference type="AlphaFoldDB" id="A0A6F8X9K9"/>
<sequence>MPNIKFRASCRTLTSHAGLSIIGQCFEIAGVDSIDSRFPTTLGMRTSDVIKSYLGLLCLGMSDYDAVENFRRDKPFQQLLTLQKVPSAATLRQRLEKLAANDLQARTATWSTTLLSLIEAPITAETTHVCLDIDTFVMDNSNSKKEGVSRTYQKVDGYTPIAAYLGNEGWCLGLELRPGKQHTMKESNAFLERVLPRAQCLTKQPILLREDSGFDSQAHLALLEQQRQVFADEGRRLDYVVKWNPRGSATADRDTWLAVAADYWEELRPGKRQALWTQTVSIHDDNKTEYVVQRVMRLVERTADRDGQLLLEPDYELEGWWTSLDEAPEAVIKRYQAHATHEQFHSEIKTDLDLERLPSGKFATNDLILHLAQLAYNILRLMGQLGMTGELSPVRHPAKRRRLRTVLQELVHRAADHPRLRAGYRAHDGAQDAAEPTALSTRNAMLTVNRRHSIHKQFQATRDRQICRAWRVERHDKTGRQHRSARWVLAITGLRKPTCTGRMIKKCSLAVIGKVSAPASRIQENGYRECIKTGRWSGPVTGSGALGVAVVFRGQAQNAPICLYNYDKQE</sequence>
<gene>
    <name evidence="2" type="ORF">HMEPL2_14220</name>
</gene>
<dbReference type="InterPro" id="IPR047960">
    <property type="entry name" value="Transpos_IS1380"/>
</dbReference>
<evidence type="ECO:0000313" key="3">
    <source>
        <dbReference type="Proteomes" id="UP000501053"/>
    </source>
</evidence>
<feature type="domain" description="Transposase DDE" evidence="1">
    <location>
        <begin position="3"/>
        <end position="389"/>
    </location>
</feature>
<proteinExistence type="predicted"/>
<protein>
    <recommendedName>
        <fullName evidence="1">Transposase DDE domain-containing protein</fullName>
    </recommendedName>
</protein>
<dbReference type="SUPFAM" id="SSF53098">
    <property type="entry name" value="Ribonuclease H-like"/>
    <property type="match status" value="1"/>
</dbReference>
<dbReference type="Proteomes" id="UP000501053">
    <property type="component" value="Chromosome"/>
</dbReference>
<keyword evidence="3" id="KW-1185">Reference proteome</keyword>
<dbReference type="InterPro" id="IPR025668">
    <property type="entry name" value="Tnp_DDE_dom"/>
</dbReference>
<dbReference type="NCBIfam" id="NF033539">
    <property type="entry name" value="transpos_IS1380"/>
    <property type="match status" value="1"/>
</dbReference>